<feature type="compositionally biased region" description="Polar residues" evidence="2">
    <location>
        <begin position="75"/>
        <end position="114"/>
    </location>
</feature>
<dbReference type="AlphaFoldDB" id="A0AAU9JKM7"/>
<evidence type="ECO:0000259" key="3">
    <source>
        <dbReference type="Pfam" id="PF14309"/>
    </source>
</evidence>
<feature type="compositionally biased region" description="Basic and acidic residues" evidence="2">
    <location>
        <begin position="265"/>
        <end position="280"/>
    </location>
</feature>
<feature type="region of interest" description="Disordered" evidence="2">
    <location>
        <begin position="59"/>
        <end position="136"/>
    </location>
</feature>
<name>A0AAU9JKM7_9CILI</name>
<feature type="coiled-coil region" evidence="1">
    <location>
        <begin position="165"/>
        <end position="199"/>
    </location>
</feature>
<evidence type="ECO:0000256" key="2">
    <source>
        <dbReference type="SAM" id="MobiDB-lite"/>
    </source>
</evidence>
<sequence>MKVRTDLCYLLDSQKFVVDQDQNLQQSPKITGRKINSCQKLRAQKSLYKTPVNIVEIKQHSIKSPIHTSPRERSIATSNKPSPKPTASTESSSKRLNSPTNFKQIKKNQSSPQPVKTIKTQKIKDKKPQIKAEPETKKTVINPSKLKKLICQTLIKTQQDKFLLQQKEIEEKKSIEDRKEKLKETNNIIREKNAKITKKTGQLHKAAWGVDQRQFEDRDFASRNSNLDAELRERKRAEHQKMLEEGRARIGLDLYPKFKTKRRKLSSDLDKPTEKRRSPDPKVQLWMKLKKKQKRNSLIQEKFKEILQERDRQKALEELIKKQKEDAQKAKKTKKLKRNLSNPSLNRKLSDAEAFSNSDIDEKLRDFKLQKENLMKRFEEIKNGGWEVNSEESKSDSEIMEKDVKPLKDQDSIEKDKESLKKTLQMLNERVKKTKALLVSDELDSGGESDENSQKWFDPYKKDSNESDVESNSSLDAEFTENILSNLFHPETIKDVPNVLYLLSPNIQSSEEKSKSGESQENKHEIWKKIKERQKDLLSEIENQEDFPMSNSSIESSLITPSIDEASPIDYKYTGDSISNRMSDIEDGIKIYKEFDENVMENGEANIFKLYENDRKNKADEVVSKAEARDFIEDSANSSKKLNSRLDMPLAKANSYEINQESEEECEHSPNEEESDILFNQDSNQNASGEFVFTETKDSSPYQKPDDLASTNEAKNEFIKIIGGPVEDQEIPSYDDSYMNEPSHSFSGLKSVDSTESFEERNQPVIEYFYYEYANTLILYEELYCWVLGEKHTTDLLYFECYECQSNLPRIMPIIDEVEIIEDPQQGYIYITEEQPTDVDGKDQDYEESKTMHDPYVNENVIKTKVSLADLREPSLLGEIEPCLRISDRLENNHIGKEAFFDQIPDFKTIQEKHHLLSLAIDHPINPIPPHPIPKPLIQDRFPPLTATIKEIESAVNTVISSEIDLYLQSIPHRTFHHEVNPNLEFIEQYLESMLFNLLSREDEILDTINTPIYTDPLIKLAIIHNADPGSLSKFPRLDLIVPEDIEPILSLELNPQGYVSLQIYLQMLGDCVNEALNLIRPYGMKGVPDPWSNHKRILFGESQLTNVYEKVKDHLYKWVNTRGGIFPPIHMDEKRLVMMREEKMSTMLMYDVEDEESDWVEYEDEETQAKLDVADMILESLIDETSQILNLIM</sequence>
<accession>A0AAU9JKM7</accession>
<keyword evidence="1" id="KW-0175">Coiled coil</keyword>
<dbReference type="InterPro" id="IPR025486">
    <property type="entry name" value="DUF4378"/>
</dbReference>
<dbReference type="Proteomes" id="UP001162131">
    <property type="component" value="Unassembled WGS sequence"/>
</dbReference>
<protein>
    <recommendedName>
        <fullName evidence="3">DUF4378 domain-containing protein</fullName>
    </recommendedName>
</protein>
<dbReference type="Pfam" id="PF14309">
    <property type="entry name" value="DUF4378"/>
    <property type="match status" value="1"/>
</dbReference>
<proteinExistence type="predicted"/>
<reference evidence="4" key="1">
    <citation type="submission" date="2021-09" db="EMBL/GenBank/DDBJ databases">
        <authorList>
            <consortium name="AG Swart"/>
            <person name="Singh M."/>
            <person name="Singh A."/>
            <person name="Seah K."/>
            <person name="Emmerich C."/>
        </authorList>
    </citation>
    <scope>NUCLEOTIDE SEQUENCE</scope>
    <source>
        <strain evidence="4">ATCC30299</strain>
    </source>
</reference>
<evidence type="ECO:0000313" key="4">
    <source>
        <dbReference type="EMBL" id="CAG9321417.1"/>
    </source>
</evidence>
<dbReference type="EMBL" id="CAJZBQ010000028">
    <property type="protein sequence ID" value="CAG9321417.1"/>
    <property type="molecule type" value="Genomic_DNA"/>
</dbReference>
<evidence type="ECO:0000256" key="1">
    <source>
        <dbReference type="SAM" id="Coils"/>
    </source>
</evidence>
<feature type="region of interest" description="Disordered" evidence="2">
    <location>
        <begin position="442"/>
        <end position="474"/>
    </location>
</feature>
<evidence type="ECO:0000313" key="5">
    <source>
        <dbReference type="Proteomes" id="UP001162131"/>
    </source>
</evidence>
<feature type="region of interest" description="Disordered" evidence="2">
    <location>
        <begin position="326"/>
        <end position="345"/>
    </location>
</feature>
<feature type="compositionally biased region" description="Basic and acidic residues" evidence="2">
    <location>
        <begin position="122"/>
        <end position="136"/>
    </location>
</feature>
<feature type="domain" description="DUF4378" evidence="3">
    <location>
        <begin position="1067"/>
        <end position="1185"/>
    </location>
</feature>
<gene>
    <name evidence="4" type="ORF">BSTOLATCC_MIC28699</name>
</gene>
<organism evidence="4 5">
    <name type="scientific">Blepharisma stoltei</name>
    <dbReference type="NCBI Taxonomy" id="1481888"/>
    <lineage>
        <taxon>Eukaryota</taxon>
        <taxon>Sar</taxon>
        <taxon>Alveolata</taxon>
        <taxon>Ciliophora</taxon>
        <taxon>Postciliodesmatophora</taxon>
        <taxon>Heterotrichea</taxon>
        <taxon>Heterotrichida</taxon>
        <taxon>Blepharismidae</taxon>
        <taxon>Blepharisma</taxon>
    </lineage>
</organism>
<comment type="caution">
    <text evidence="4">The sequence shown here is derived from an EMBL/GenBank/DDBJ whole genome shotgun (WGS) entry which is preliminary data.</text>
</comment>
<feature type="region of interest" description="Disordered" evidence="2">
    <location>
        <begin position="387"/>
        <end position="413"/>
    </location>
</feature>
<feature type="region of interest" description="Disordered" evidence="2">
    <location>
        <begin position="261"/>
        <end position="282"/>
    </location>
</feature>
<feature type="compositionally biased region" description="Acidic residues" evidence="2">
    <location>
        <begin position="442"/>
        <end position="451"/>
    </location>
</feature>
<keyword evidence="5" id="KW-1185">Reference proteome</keyword>
<feature type="compositionally biased region" description="Basic and acidic residues" evidence="2">
    <location>
        <begin position="391"/>
        <end position="413"/>
    </location>
</feature>